<feature type="domain" description="Thioredoxin" evidence="4">
    <location>
        <begin position="31"/>
        <end position="196"/>
    </location>
</feature>
<dbReference type="EMBL" id="JAUSUD010000001">
    <property type="protein sequence ID" value="MDQ0228875.1"/>
    <property type="molecule type" value="Genomic_DNA"/>
</dbReference>
<dbReference type="Pfam" id="PF02630">
    <property type="entry name" value="SCO1-SenC"/>
    <property type="match status" value="1"/>
</dbReference>
<keyword evidence="6" id="KW-1185">Reference proteome</keyword>
<evidence type="ECO:0000313" key="6">
    <source>
        <dbReference type="Proteomes" id="UP001234495"/>
    </source>
</evidence>
<sequence>MSIKKNKLFIFIMIITMVGLTACSTSAPISNPLNYEVQSFQYNNQDGETVSLSELKGTVWLANFVFTNCETVCPPMTAHMKELQNKMKAEGLNAKIISFSVDPEVDTPEKIKEFTKTYDISFDDWEFLTGYTQEEIENFAKKSFKALVKKPNNHDQVMHKTSFYLVDQNGVVMRDYSGAVETPYDEIISDIKLLLK</sequence>
<dbReference type="PROSITE" id="PS51352">
    <property type="entry name" value="THIOREDOXIN_2"/>
    <property type="match status" value="1"/>
</dbReference>
<evidence type="ECO:0000256" key="1">
    <source>
        <dbReference type="ARBA" id="ARBA00010996"/>
    </source>
</evidence>
<comment type="caution">
    <text evidence="5">The sequence shown here is derived from an EMBL/GenBank/DDBJ whole genome shotgun (WGS) entry which is preliminary data.</text>
</comment>
<accession>A0ABT9ZC77</accession>
<dbReference type="SUPFAM" id="SSF52833">
    <property type="entry name" value="Thioredoxin-like"/>
    <property type="match status" value="1"/>
</dbReference>
<protein>
    <submittedName>
        <fullName evidence="5">Protein SCO1/2</fullName>
    </submittedName>
</protein>
<gene>
    <name evidence="5" type="ORF">J2S19_000125</name>
</gene>
<evidence type="ECO:0000256" key="3">
    <source>
        <dbReference type="SAM" id="SignalP"/>
    </source>
</evidence>
<dbReference type="InterPro" id="IPR036249">
    <property type="entry name" value="Thioredoxin-like_sf"/>
</dbReference>
<dbReference type="InterPro" id="IPR003782">
    <property type="entry name" value="SCO1/SenC"/>
</dbReference>
<feature type="signal peptide" evidence="3">
    <location>
        <begin position="1"/>
        <end position="27"/>
    </location>
</feature>
<dbReference type="CDD" id="cd02968">
    <property type="entry name" value="SCO"/>
    <property type="match status" value="1"/>
</dbReference>
<evidence type="ECO:0000313" key="5">
    <source>
        <dbReference type="EMBL" id="MDQ0228875.1"/>
    </source>
</evidence>
<dbReference type="RefSeq" id="WP_307335619.1">
    <property type="nucleotide sequence ID" value="NZ_JAUSUD010000001.1"/>
</dbReference>
<proteinExistence type="inferred from homology"/>
<dbReference type="Proteomes" id="UP001234495">
    <property type="component" value="Unassembled WGS sequence"/>
</dbReference>
<keyword evidence="3" id="KW-0732">Signal</keyword>
<evidence type="ECO:0000256" key="2">
    <source>
        <dbReference type="ARBA" id="ARBA00023008"/>
    </source>
</evidence>
<comment type="similarity">
    <text evidence="1">Belongs to the SCO1/2 family.</text>
</comment>
<dbReference type="PANTHER" id="PTHR12151">
    <property type="entry name" value="ELECTRON TRANSPORT PROTIN SCO1/SENC FAMILY MEMBER"/>
    <property type="match status" value="1"/>
</dbReference>
<dbReference type="InterPro" id="IPR013766">
    <property type="entry name" value="Thioredoxin_domain"/>
</dbReference>
<evidence type="ECO:0000259" key="4">
    <source>
        <dbReference type="PROSITE" id="PS51352"/>
    </source>
</evidence>
<organism evidence="5 6">
    <name type="scientific">Metabacillus malikii</name>
    <dbReference type="NCBI Taxonomy" id="1504265"/>
    <lineage>
        <taxon>Bacteria</taxon>
        <taxon>Bacillati</taxon>
        <taxon>Bacillota</taxon>
        <taxon>Bacilli</taxon>
        <taxon>Bacillales</taxon>
        <taxon>Bacillaceae</taxon>
        <taxon>Metabacillus</taxon>
    </lineage>
</organism>
<dbReference type="PANTHER" id="PTHR12151:SF25">
    <property type="entry name" value="LINALOOL DEHYDRATASE_ISOMERASE DOMAIN-CONTAINING PROTEIN"/>
    <property type="match status" value="1"/>
</dbReference>
<dbReference type="Gene3D" id="3.40.30.10">
    <property type="entry name" value="Glutaredoxin"/>
    <property type="match status" value="1"/>
</dbReference>
<keyword evidence="2" id="KW-0186">Copper</keyword>
<feature type="chain" id="PRO_5045802708" evidence="3">
    <location>
        <begin position="28"/>
        <end position="196"/>
    </location>
</feature>
<reference evidence="5 6" key="1">
    <citation type="submission" date="2023-07" db="EMBL/GenBank/DDBJ databases">
        <title>Genomic Encyclopedia of Type Strains, Phase IV (KMG-IV): sequencing the most valuable type-strain genomes for metagenomic binning, comparative biology and taxonomic classification.</title>
        <authorList>
            <person name="Goeker M."/>
        </authorList>
    </citation>
    <scope>NUCLEOTIDE SEQUENCE [LARGE SCALE GENOMIC DNA]</scope>
    <source>
        <strain evidence="5 6">DSM 29005</strain>
    </source>
</reference>
<name>A0ABT9ZC77_9BACI</name>
<dbReference type="PROSITE" id="PS51257">
    <property type="entry name" value="PROKAR_LIPOPROTEIN"/>
    <property type="match status" value="1"/>
</dbReference>